<comment type="caution">
    <text evidence="2">The sequence shown here is derived from an EMBL/GenBank/DDBJ whole genome shotgun (WGS) entry which is preliminary data.</text>
</comment>
<dbReference type="InterPro" id="IPR025979">
    <property type="entry name" value="ChrR-like_cupin_dom"/>
</dbReference>
<keyword evidence="3" id="KW-1185">Reference proteome</keyword>
<evidence type="ECO:0000313" key="2">
    <source>
        <dbReference type="EMBL" id="MBB6448617.1"/>
    </source>
</evidence>
<gene>
    <name evidence="2" type="ORF">HNR44_000566</name>
</gene>
<dbReference type="Gene3D" id="2.60.120.10">
    <property type="entry name" value="Jelly Rolls"/>
    <property type="match status" value="1"/>
</dbReference>
<evidence type="ECO:0000313" key="3">
    <source>
        <dbReference type="Proteomes" id="UP000568839"/>
    </source>
</evidence>
<dbReference type="Proteomes" id="UP000568839">
    <property type="component" value="Unassembled WGS sequence"/>
</dbReference>
<dbReference type="RefSeq" id="WP_246406946.1">
    <property type="nucleotide sequence ID" value="NZ_JACHHJ010000001.1"/>
</dbReference>
<feature type="domain" description="ChrR-like cupin" evidence="1">
    <location>
        <begin position="16"/>
        <end position="67"/>
    </location>
</feature>
<dbReference type="InterPro" id="IPR014710">
    <property type="entry name" value="RmlC-like_jellyroll"/>
</dbReference>
<name>A0A841PIA9_9BACL</name>
<reference evidence="2 3" key="1">
    <citation type="submission" date="2020-08" db="EMBL/GenBank/DDBJ databases">
        <title>Genomic Encyclopedia of Type Strains, Phase IV (KMG-IV): sequencing the most valuable type-strain genomes for metagenomic binning, comparative biology and taxonomic classification.</title>
        <authorList>
            <person name="Goeker M."/>
        </authorList>
    </citation>
    <scope>NUCLEOTIDE SEQUENCE [LARGE SCALE GENOMIC DNA]</scope>
    <source>
        <strain evidence="2 3">DSM 21769</strain>
    </source>
</reference>
<dbReference type="SUPFAM" id="SSF51182">
    <property type="entry name" value="RmlC-like cupins"/>
    <property type="match status" value="1"/>
</dbReference>
<accession>A0A841PIA9</accession>
<proteinExistence type="predicted"/>
<dbReference type="InterPro" id="IPR011051">
    <property type="entry name" value="RmlC_Cupin_sf"/>
</dbReference>
<sequence>MSTDINASAEKVGLPDMAIDLEEIPWVPQSDRVWFKPVRFDLQSGKWINLLYVKPGGIVNRHRHTSARLHSPRSMRVLGK</sequence>
<organism evidence="2 3">
    <name type="scientific">Geomicrobium halophilum</name>
    <dbReference type="NCBI Taxonomy" id="549000"/>
    <lineage>
        <taxon>Bacteria</taxon>
        <taxon>Bacillati</taxon>
        <taxon>Bacillota</taxon>
        <taxon>Bacilli</taxon>
        <taxon>Bacillales</taxon>
        <taxon>Geomicrobium</taxon>
    </lineage>
</organism>
<dbReference type="Pfam" id="PF12973">
    <property type="entry name" value="Cupin_7"/>
    <property type="match status" value="1"/>
</dbReference>
<evidence type="ECO:0000259" key="1">
    <source>
        <dbReference type="Pfam" id="PF12973"/>
    </source>
</evidence>
<protein>
    <submittedName>
        <fullName evidence="2">Anti-sigma factor ChrR (Cupin superfamily)</fullName>
    </submittedName>
</protein>
<dbReference type="AlphaFoldDB" id="A0A841PIA9"/>
<dbReference type="EMBL" id="JACHHJ010000001">
    <property type="protein sequence ID" value="MBB6448617.1"/>
    <property type="molecule type" value="Genomic_DNA"/>
</dbReference>